<dbReference type="EMBL" id="RSDG01000018">
    <property type="protein sequence ID" value="RRR49365.1"/>
    <property type="molecule type" value="Genomic_DNA"/>
</dbReference>
<organism evidence="6 7">
    <name type="scientific">Streptococcus suis</name>
    <dbReference type="NCBI Taxonomy" id="1307"/>
    <lineage>
        <taxon>Bacteria</taxon>
        <taxon>Bacillati</taxon>
        <taxon>Bacillota</taxon>
        <taxon>Bacilli</taxon>
        <taxon>Lactobacillales</taxon>
        <taxon>Streptococcaceae</taxon>
        <taxon>Streptococcus</taxon>
    </lineage>
</organism>
<evidence type="ECO:0000313" key="6">
    <source>
        <dbReference type="EMBL" id="RRR49365.1"/>
    </source>
</evidence>
<feature type="domain" description="LcnD-like C-terminal" evidence="5">
    <location>
        <begin position="6"/>
        <end position="67"/>
    </location>
</feature>
<accession>A0A3R8SDB1</accession>
<gene>
    <name evidence="6" type="ORF">EJA00_03885</name>
</gene>
<proteinExistence type="predicted"/>
<dbReference type="InterPro" id="IPR058795">
    <property type="entry name" value="LcnD_C"/>
</dbReference>
<evidence type="ECO:0000256" key="4">
    <source>
        <dbReference type="ARBA" id="ARBA00023136"/>
    </source>
</evidence>
<evidence type="ECO:0000256" key="1">
    <source>
        <dbReference type="ARBA" id="ARBA00004370"/>
    </source>
</evidence>
<evidence type="ECO:0000313" key="7">
    <source>
        <dbReference type="Proteomes" id="UP000273973"/>
    </source>
</evidence>
<dbReference type="Proteomes" id="UP000273973">
    <property type="component" value="Unassembled WGS sequence"/>
</dbReference>
<evidence type="ECO:0000256" key="3">
    <source>
        <dbReference type="ARBA" id="ARBA00022989"/>
    </source>
</evidence>
<protein>
    <recommendedName>
        <fullName evidence="5">LcnD-like C-terminal domain-containing protein</fullName>
    </recommendedName>
</protein>
<name>A0A3R8SDB1_STRSU</name>
<reference evidence="6 7" key="1">
    <citation type="submission" date="2018-11" db="EMBL/GenBank/DDBJ databases">
        <authorList>
            <person name="Stevens M.J."/>
            <person name="Cernela N."/>
            <person name="Spoerry Serrano N."/>
            <person name="Schmitt S."/>
            <person name="Schrenzel J."/>
            <person name="Stephan R."/>
        </authorList>
    </citation>
    <scope>NUCLEOTIDE SEQUENCE [LARGE SCALE GENOMIC DNA]</scope>
    <source>
        <strain evidence="6 7">SS1014</strain>
    </source>
</reference>
<reference evidence="6 7" key="2">
    <citation type="submission" date="2018-12" db="EMBL/GenBank/DDBJ databases">
        <title>Whole-genome sequences of fifteen clinical Streptococcus suis strains isolated from pigs between 2006 and 2018.</title>
        <authorList>
            <person name="Stevens M.J.A."/>
            <person name="Cernela N."/>
            <person name="Spoerry Serrano N."/>
            <person name="Schmitt S."/>
            <person name="Schrenzel J."/>
            <person name="Stephan R."/>
        </authorList>
    </citation>
    <scope>NUCLEOTIDE SEQUENCE [LARGE SCALE GENOMIC DNA]</scope>
    <source>
        <strain evidence="6 7">SS1014</strain>
    </source>
</reference>
<keyword evidence="4" id="KW-0472">Membrane</keyword>
<dbReference type="RefSeq" id="WP_125183635.1">
    <property type="nucleotide sequence ID" value="NZ_RSDG01000018.1"/>
</dbReference>
<comment type="subcellular location">
    <subcellularLocation>
        <location evidence="1">Membrane</location>
    </subcellularLocation>
</comment>
<keyword evidence="2" id="KW-0812">Transmembrane</keyword>
<keyword evidence="3" id="KW-1133">Transmembrane helix</keyword>
<comment type="caution">
    <text evidence="6">The sequence shown here is derived from an EMBL/GenBank/DDBJ whole genome shotgun (WGS) entry which is preliminary data.</text>
</comment>
<evidence type="ECO:0000259" key="5">
    <source>
        <dbReference type="Pfam" id="PF25940"/>
    </source>
</evidence>
<dbReference type="AlphaFoldDB" id="A0A3R8SDB1"/>
<evidence type="ECO:0000256" key="2">
    <source>
        <dbReference type="ARBA" id="ARBA00022692"/>
    </source>
</evidence>
<sequence>MDSPTIEKIDNQTLTVIGSIQSIAQSATPKEEGNLFKITAQATITENESSLLQYGLQGRVTSIVAKKTFFDYCKDKLLHTNH</sequence>
<dbReference type="Pfam" id="PF25940">
    <property type="entry name" value="LcnD_C"/>
    <property type="match status" value="1"/>
</dbReference>